<keyword evidence="2" id="KW-1185">Reference proteome</keyword>
<evidence type="ECO:0000313" key="1">
    <source>
        <dbReference type="EMBL" id="QMV16129.1"/>
    </source>
</evidence>
<evidence type="ECO:0000313" key="2">
    <source>
        <dbReference type="Proteomes" id="UP000515264"/>
    </source>
</evidence>
<dbReference type="Proteomes" id="UP000515264">
    <property type="component" value="Chromosome 2"/>
</dbReference>
<sequence length="62" mass="7016">MATWDETDQGEETCSNSGAVYSVTYKSLPLKDDDSFHCSCGELMRSWRETGMYMYSLVSEGE</sequence>
<name>A0ABX6R3L2_9VIBR</name>
<dbReference type="EMBL" id="CP046269">
    <property type="protein sequence ID" value="QMV16129.1"/>
    <property type="molecule type" value="Genomic_DNA"/>
</dbReference>
<reference evidence="1 2" key="1">
    <citation type="journal article" date="2020" name="J. Nat. Prod.">
        <title>Genomics-Metabolomics Profiling Disclosed Marine Vibrio spartinae 3.6 as a Producer of a New Branched Side Chain Prodigiosin.</title>
        <authorList>
            <person name="Vitale G.A."/>
            <person name="Sciarretta M."/>
            <person name="Palma Esposito F."/>
            <person name="January G.G."/>
            <person name="Giaccio M."/>
            <person name="Bunk B."/>
            <person name="Sproer C."/>
            <person name="Bajerski F."/>
            <person name="Power D."/>
            <person name="Festa C."/>
            <person name="Monti M.C."/>
            <person name="D'Auria M.V."/>
            <person name="de Pascale D."/>
        </authorList>
    </citation>
    <scope>NUCLEOTIDE SEQUENCE [LARGE SCALE GENOMIC DNA]</scope>
    <source>
        <strain evidence="1 2">3.6</strain>
    </source>
</reference>
<gene>
    <name evidence="1" type="ORF">Vspart_03514</name>
</gene>
<organism evidence="1 2">
    <name type="scientific">Vibrio spartinae</name>
    <dbReference type="NCBI Taxonomy" id="1918945"/>
    <lineage>
        <taxon>Bacteria</taxon>
        <taxon>Pseudomonadati</taxon>
        <taxon>Pseudomonadota</taxon>
        <taxon>Gammaproteobacteria</taxon>
        <taxon>Vibrionales</taxon>
        <taxon>Vibrionaceae</taxon>
        <taxon>Vibrio</taxon>
    </lineage>
</organism>
<protein>
    <submittedName>
        <fullName evidence="1">Uncharacterized protein</fullName>
    </submittedName>
</protein>
<accession>A0ABX6R3L2</accession>
<proteinExistence type="predicted"/>